<accession>A0ACB8AX40</accession>
<protein>
    <submittedName>
        <fullName evidence="1">Uncharacterized protein</fullName>
    </submittedName>
</protein>
<comment type="caution">
    <text evidence="1">The sequence shown here is derived from an EMBL/GenBank/DDBJ whole genome shotgun (WGS) entry which is preliminary data.</text>
</comment>
<keyword evidence="2" id="KW-1185">Reference proteome</keyword>
<organism evidence="1 2">
    <name type="scientific">Leucogyrophana mollusca</name>
    <dbReference type="NCBI Taxonomy" id="85980"/>
    <lineage>
        <taxon>Eukaryota</taxon>
        <taxon>Fungi</taxon>
        <taxon>Dikarya</taxon>
        <taxon>Basidiomycota</taxon>
        <taxon>Agaricomycotina</taxon>
        <taxon>Agaricomycetes</taxon>
        <taxon>Agaricomycetidae</taxon>
        <taxon>Boletales</taxon>
        <taxon>Boletales incertae sedis</taxon>
        <taxon>Leucogyrophana</taxon>
    </lineage>
</organism>
<dbReference type="Proteomes" id="UP000790709">
    <property type="component" value="Unassembled WGS sequence"/>
</dbReference>
<gene>
    <name evidence="1" type="ORF">BV22DRAFT_937050</name>
</gene>
<sequence length="658" mass="72957">MKCVHVPLCTQTINAETRRPSREDNTPGILTLPSEPIEGVIVTFASLGWVDCIVALSQTNRAFYNLIYKSPDHHLWREIFLTTFDDPRPALNHLSILSSADPKFDADAFGWARAYQERIQTETRMKRSTVTGSRSHNFRGEHSASRSLSFATHRDLDLNAPELLTTLKTLLSTIATSNPFPQTPISLTIVNMSSTPDISPMANAPPFPPLLLLLSSGYVPVLKCHNALWLQDLLTYGYPAELTRTLFARISVDVVNRPGFKPTLTPSSYWTGSEIGHLFHQLVCCTGFVPFPVSAASPSAPTAGVHDDLEQSFEREPIASSLLLPTEEEQFADARILARRRVYDMRYLSPKRHWGPFQPVLRASADSSADQAEPDGDDNDADQDEDDHWTPIIRLIHGREANDLLDLSPPIQPYELVPDYVWLASARIVVEANLKEMLVRAGGEDTVSLADIVPTLRQMHTLRAGGSPGYWNVWADRPKPGSPSTMEPEKGNLEEATQGWDWAGAAGIWRRCICWLDYRELLIHNLSAEKFLEQPELIEEACRIIPLAVRITGYSKAPIPPSSSTRPLPTIHLEGESIGSDRDPNDGRKMKGSISMISDGAIRWTMLSYVPGASEPEWSSEAIQIGGPGSACGMLGMWTGAQHERSDPLGPFWAWKVA</sequence>
<evidence type="ECO:0000313" key="1">
    <source>
        <dbReference type="EMBL" id="KAH7917433.1"/>
    </source>
</evidence>
<evidence type="ECO:0000313" key="2">
    <source>
        <dbReference type="Proteomes" id="UP000790709"/>
    </source>
</evidence>
<name>A0ACB8AX40_9AGAM</name>
<reference evidence="1" key="1">
    <citation type="journal article" date="2021" name="New Phytol.">
        <title>Evolutionary innovations through gain and loss of genes in the ectomycorrhizal Boletales.</title>
        <authorList>
            <person name="Wu G."/>
            <person name="Miyauchi S."/>
            <person name="Morin E."/>
            <person name="Kuo A."/>
            <person name="Drula E."/>
            <person name="Varga T."/>
            <person name="Kohler A."/>
            <person name="Feng B."/>
            <person name="Cao Y."/>
            <person name="Lipzen A."/>
            <person name="Daum C."/>
            <person name="Hundley H."/>
            <person name="Pangilinan J."/>
            <person name="Johnson J."/>
            <person name="Barry K."/>
            <person name="LaButti K."/>
            <person name="Ng V."/>
            <person name="Ahrendt S."/>
            <person name="Min B."/>
            <person name="Choi I.G."/>
            <person name="Park H."/>
            <person name="Plett J.M."/>
            <person name="Magnuson J."/>
            <person name="Spatafora J.W."/>
            <person name="Nagy L.G."/>
            <person name="Henrissat B."/>
            <person name="Grigoriev I.V."/>
            <person name="Yang Z.L."/>
            <person name="Xu J."/>
            <person name="Martin F.M."/>
        </authorList>
    </citation>
    <scope>NUCLEOTIDE SEQUENCE</scope>
    <source>
        <strain evidence="1">KUC20120723A-06</strain>
    </source>
</reference>
<dbReference type="EMBL" id="MU267066">
    <property type="protein sequence ID" value="KAH7917433.1"/>
    <property type="molecule type" value="Genomic_DNA"/>
</dbReference>
<proteinExistence type="predicted"/>